<keyword evidence="2" id="KW-1185">Reference proteome</keyword>
<organism evidence="1 2">
    <name type="scientific">Serratia phage Muldoon</name>
    <dbReference type="NCBI Taxonomy" id="2601678"/>
    <lineage>
        <taxon>Viruses</taxon>
        <taxon>Duplodnaviria</taxon>
        <taxon>Heunggongvirae</taxon>
        <taxon>Uroviricota</taxon>
        <taxon>Caudoviricetes</taxon>
        <taxon>Muldoonvirus</taxon>
        <taxon>Muldoonvirus muldoon</taxon>
    </lineage>
</organism>
<evidence type="ECO:0000313" key="1">
    <source>
        <dbReference type="EMBL" id="QFR56147.1"/>
    </source>
</evidence>
<dbReference type="Proteomes" id="UP000326777">
    <property type="component" value="Genome"/>
</dbReference>
<gene>
    <name evidence="1" type="ORF">CPT_Muldoon_196</name>
</gene>
<accession>A0A5P8PHF6</accession>
<dbReference type="EMBL" id="MN095771">
    <property type="protein sequence ID" value="QFR56147.1"/>
    <property type="molecule type" value="Genomic_DNA"/>
</dbReference>
<protein>
    <submittedName>
        <fullName evidence="1">Baseplate hub protein</fullName>
    </submittedName>
</protein>
<dbReference type="Pfam" id="PF12322">
    <property type="entry name" value="T4_baseplate"/>
    <property type="match status" value="1"/>
</dbReference>
<evidence type="ECO:0000313" key="2">
    <source>
        <dbReference type="Proteomes" id="UP000326777"/>
    </source>
</evidence>
<reference evidence="2" key="1">
    <citation type="submission" date="2019-06" db="EMBL/GenBank/DDBJ databases">
        <title>Complete genome sequence of Serratia marcescens phage Muldoon.</title>
        <authorList>
            <person name="Campbell S."/>
            <person name="Atkinson C."/>
            <person name="Moreland R."/>
            <person name="Liu M."/>
            <person name="Ramsey J."/>
            <person name="Leavitt J."/>
        </authorList>
    </citation>
    <scope>NUCLEOTIDE SEQUENCE [LARGE SCALE GENOMIC DNA]</scope>
</reference>
<proteinExistence type="predicted"/>
<dbReference type="InterPro" id="IPR024364">
    <property type="entry name" value="Baseplate_phage_T4-like"/>
</dbReference>
<name>A0A5P8PHF6_9CAUD</name>
<sequence>MANILRVKLPTGTTRHKMFTVQDYRDFILIRKDMEENPDEAETIFNELLQELYPSYPPEYRGYLFIEVLTSSIGKKVIPIVFQCQCKHEITMNLRLHLPELKEPVVETAGIKIHFKIPTKHYDDDALKFQESIYKVSDSDSVYLWEELSPQEQSQVIEAVDFKVFQEAMSILQPVKIEQKITCPKCGQVHVVQRESACEIFKLMIAVDEIFLFYRVNRLLVRNQYSNQDVMSMLPLERNIALSFIQKENQPHE</sequence>